<dbReference type="EMBL" id="VFOK01000001">
    <property type="protein sequence ID" value="TQL34623.1"/>
    <property type="molecule type" value="Genomic_DNA"/>
</dbReference>
<dbReference type="SMART" id="SM00490">
    <property type="entry name" value="HELICc"/>
    <property type="match status" value="1"/>
</dbReference>
<proteinExistence type="predicted"/>
<name>A0A542XFM5_9MICO</name>
<dbReference type="Gene3D" id="3.40.50.10810">
    <property type="entry name" value="Tandem AAA-ATPase domain"/>
    <property type="match status" value="1"/>
</dbReference>
<feature type="domain" description="Helicase C-terminal" evidence="5">
    <location>
        <begin position="948"/>
        <end position="1107"/>
    </location>
</feature>
<dbReference type="InterPro" id="IPR001650">
    <property type="entry name" value="Helicase_C-like"/>
</dbReference>
<feature type="domain" description="SWIM-type" evidence="3">
    <location>
        <begin position="74"/>
        <end position="113"/>
    </location>
</feature>
<dbReference type="SMART" id="SM00487">
    <property type="entry name" value="DEXDc"/>
    <property type="match status" value="1"/>
</dbReference>
<dbReference type="SUPFAM" id="SSF52540">
    <property type="entry name" value="P-loop containing nucleoside triphosphate hydrolases"/>
    <property type="match status" value="2"/>
</dbReference>
<protein>
    <submittedName>
        <fullName evidence="6">SNF2 family DNA or RNA helicase</fullName>
    </submittedName>
</protein>
<dbReference type="PROSITE" id="PS51192">
    <property type="entry name" value="HELICASE_ATP_BIND_1"/>
    <property type="match status" value="1"/>
</dbReference>
<evidence type="ECO:0000259" key="3">
    <source>
        <dbReference type="PROSITE" id="PS50966"/>
    </source>
</evidence>
<keyword evidence="1" id="KW-0378">Hydrolase</keyword>
<feature type="domain" description="Helicase ATP-binding" evidence="4">
    <location>
        <begin position="657"/>
        <end position="823"/>
    </location>
</feature>
<dbReference type="GO" id="GO:0008270">
    <property type="term" value="F:zinc ion binding"/>
    <property type="evidence" value="ECO:0007669"/>
    <property type="project" value="UniProtKB-KW"/>
</dbReference>
<evidence type="ECO:0000313" key="6">
    <source>
        <dbReference type="EMBL" id="TQL34623.1"/>
    </source>
</evidence>
<dbReference type="InterPro" id="IPR038718">
    <property type="entry name" value="SNF2-like_sf"/>
</dbReference>
<dbReference type="CDD" id="cd18012">
    <property type="entry name" value="DEXQc_arch_SWI2_SNF2"/>
    <property type="match status" value="1"/>
</dbReference>
<gene>
    <name evidence="6" type="ORF">FB554_2799</name>
</gene>
<organism evidence="6 7">
    <name type="scientific">Barrientosiimonas humi</name>
    <dbReference type="NCBI Taxonomy" id="999931"/>
    <lineage>
        <taxon>Bacteria</taxon>
        <taxon>Bacillati</taxon>
        <taxon>Actinomycetota</taxon>
        <taxon>Actinomycetes</taxon>
        <taxon>Micrococcales</taxon>
        <taxon>Dermacoccaceae</taxon>
        <taxon>Barrientosiimonas</taxon>
    </lineage>
</organism>
<dbReference type="GO" id="GO:0004386">
    <property type="term" value="F:helicase activity"/>
    <property type="evidence" value="ECO:0007669"/>
    <property type="project" value="UniProtKB-KW"/>
</dbReference>
<dbReference type="Proteomes" id="UP000318336">
    <property type="component" value="Unassembled WGS sequence"/>
</dbReference>
<dbReference type="Gene3D" id="3.40.50.300">
    <property type="entry name" value="P-loop containing nucleotide triphosphate hydrolases"/>
    <property type="match status" value="1"/>
</dbReference>
<keyword evidence="2" id="KW-0479">Metal-binding</keyword>
<dbReference type="InterPro" id="IPR027417">
    <property type="entry name" value="P-loop_NTPase"/>
</dbReference>
<dbReference type="PROSITE" id="PS51194">
    <property type="entry name" value="HELICASE_CTER"/>
    <property type="match status" value="1"/>
</dbReference>
<dbReference type="InterPro" id="IPR049730">
    <property type="entry name" value="SNF2/RAD54-like_C"/>
</dbReference>
<keyword evidence="7" id="KW-1185">Reference proteome</keyword>
<dbReference type="AlphaFoldDB" id="A0A542XFM5"/>
<evidence type="ECO:0000313" key="7">
    <source>
        <dbReference type="Proteomes" id="UP000318336"/>
    </source>
</evidence>
<comment type="caution">
    <text evidence="6">The sequence shown here is derived from an EMBL/GenBank/DDBJ whole genome shotgun (WGS) entry which is preliminary data.</text>
</comment>
<evidence type="ECO:0000256" key="2">
    <source>
        <dbReference type="PROSITE-ProRule" id="PRU00325"/>
    </source>
</evidence>
<dbReference type="GO" id="GO:0005524">
    <property type="term" value="F:ATP binding"/>
    <property type="evidence" value="ECO:0007669"/>
    <property type="project" value="InterPro"/>
</dbReference>
<keyword evidence="2" id="KW-0862">Zinc</keyword>
<evidence type="ECO:0000259" key="4">
    <source>
        <dbReference type="PROSITE" id="PS51192"/>
    </source>
</evidence>
<keyword evidence="2" id="KW-0863">Zinc-finger</keyword>
<dbReference type="Pfam" id="PF00176">
    <property type="entry name" value="SNF2-rel_dom"/>
    <property type="match status" value="1"/>
</dbReference>
<keyword evidence="6" id="KW-0547">Nucleotide-binding</keyword>
<sequence length="1112" mass="121792">MVAVTVEDVERAYDVRGAEWVTRVTDDAIARACGTPALERGQGYVDAERVRSVTTGDQGRMLLGVVAGGRPTPYSTMIASDGDLDGEPRWSGRCSCPVTTSCKHVAAVLLAVREELVEQADPGARWRSELQSVLSRAERAAAVGHPEPEQLGLLFLLQHRPGPAGRPPVVDVEVRPSRRTRTGRWHQTYGWGEVLRPDFANLGARVRADGPQQELLLALARAAALGEWTSGAQPLTLHDAPPIVWPMLREVLAGGVLLEPEQRSRLVGRTAVTTKTVRLLHEPARLDVEVADDPSGALDVTAVVDGFPAGAEVHLLGDPAHGVIGVHDGELLLGPLAPDPDPLALALLRMPPVQVPSRDADTFTHHFLPAFERHAPVRRRSSDGSTTRAERAGAQPLRLQLHVGDLRPGHVVVQQFFGYGPTRVPTSLGEASPVRRRHDEQTLVQRLHEHLHPLGLYELVGGLGHWPAAVVTLTGIDAVRLTASLDRLALLDDVEIEVADDLPAYEESTAEPLIEIGTSESEGGDADWFDLHVDVTVDGEEVPFEALFAALARDEDFMLLDSGTYFRLDRPALQRLRTLIGEARELADRESGTSINRFQVGLWQELVDLGVVGEQAQAWEQSVERLRQLDKLVPPDPPQGLRAELRPYQLDGYAWLTTLWDAGLGGVLADDMGLGKTLQTLATVARARELGEVGGDAGPVLVVAPTSVVGAWVDEAARFTPDLRVVAVTQTHRKRREPLEEVVAGADVVVTSYAVLRLDDEQFHALPWRGLVLDEAQAVKNHHSKTYQAVRQVRAPFRLAISGTPLENSLMDLWSLLSITAPGLYPRPDDFTVSYRRPIESGRAPELLDQLRRRIRPLMMRRTKAEVAADLPEKQVQVTHVPLAPAHARIYDQHLQRERQRVLGLLDDPDANRVAILASLTRLRQLALDPALIDDSYSDVGTSAKVAALVEHLREVAAEGHRALVFSQFTRYLRIAEQALHRAGLETCYLDGAMSATERSEQVRAFQEGDAAAFLISLKAGGTGLTLTEADYVFVLDPWWNPATEAQAIDRTHRIGQTRQVMVYRLVSEGTVEDKVVALQQRKRDLFDRVLGSGGALSSAITADDIRGLLDL</sequence>
<accession>A0A542XFM5</accession>
<dbReference type="InterPro" id="IPR007527">
    <property type="entry name" value="Znf_SWIM"/>
</dbReference>
<dbReference type="Pfam" id="PF00271">
    <property type="entry name" value="Helicase_C"/>
    <property type="match status" value="1"/>
</dbReference>
<dbReference type="InterPro" id="IPR000330">
    <property type="entry name" value="SNF2_N"/>
</dbReference>
<dbReference type="GO" id="GO:0016787">
    <property type="term" value="F:hydrolase activity"/>
    <property type="evidence" value="ECO:0007669"/>
    <property type="project" value="UniProtKB-KW"/>
</dbReference>
<reference evidence="6 7" key="1">
    <citation type="submission" date="2019-06" db="EMBL/GenBank/DDBJ databases">
        <title>Sequencing the genomes of 1000 actinobacteria strains.</title>
        <authorList>
            <person name="Klenk H.-P."/>
        </authorList>
    </citation>
    <scope>NUCLEOTIDE SEQUENCE [LARGE SCALE GENOMIC DNA]</scope>
    <source>
        <strain evidence="6 7">DSM 24617</strain>
    </source>
</reference>
<evidence type="ECO:0000256" key="1">
    <source>
        <dbReference type="ARBA" id="ARBA00022801"/>
    </source>
</evidence>
<keyword evidence="6" id="KW-0347">Helicase</keyword>
<dbReference type="PANTHER" id="PTHR10799">
    <property type="entry name" value="SNF2/RAD54 HELICASE FAMILY"/>
    <property type="match status" value="1"/>
</dbReference>
<dbReference type="InterPro" id="IPR014001">
    <property type="entry name" value="Helicase_ATP-bd"/>
</dbReference>
<evidence type="ECO:0000259" key="5">
    <source>
        <dbReference type="PROSITE" id="PS51194"/>
    </source>
</evidence>
<dbReference type="PROSITE" id="PS50966">
    <property type="entry name" value="ZF_SWIM"/>
    <property type="match status" value="1"/>
</dbReference>
<dbReference type="CDD" id="cd18793">
    <property type="entry name" value="SF2_C_SNF"/>
    <property type="match status" value="1"/>
</dbReference>
<keyword evidence="6" id="KW-0067">ATP-binding</keyword>